<evidence type="ECO:0000256" key="1">
    <source>
        <dbReference type="SAM" id="Phobius"/>
    </source>
</evidence>
<gene>
    <name evidence="2" type="ORF">J4051_16940</name>
</gene>
<evidence type="ECO:0000313" key="2">
    <source>
        <dbReference type="EMBL" id="MBO3099960.1"/>
    </source>
</evidence>
<feature type="transmembrane region" description="Helical" evidence="1">
    <location>
        <begin position="12"/>
        <end position="29"/>
    </location>
</feature>
<dbReference type="Gene3D" id="3.30.300.250">
    <property type="match status" value="1"/>
</dbReference>
<accession>A0ABS3SW57</accession>
<keyword evidence="1" id="KW-0472">Membrane</keyword>
<dbReference type="Proteomes" id="UP000681315">
    <property type="component" value="Unassembled WGS sequence"/>
</dbReference>
<comment type="caution">
    <text evidence="2">The sequence shown here is derived from an EMBL/GenBank/DDBJ whole genome shotgun (WGS) entry which is preliminary data.</text>
</comment>
<protein>
    <submittedName>
        <fullName evidence="2">Uncharacterized protein</fullName>
    </submittedName>
</protein>
<evidence type="ECO:0000313" key="3">
    <source>
        <dbReference type="Proteomes" id="UP000681315"/>
    </source>
</evidence>
<keyword evidence="3" id="KW-1185">Reference proteome</keyword>
<organism evidence="2 3">
    <name type="scientific">Gelidibacter pelagius</name>
    <dbReference type="NCBI Taxonomy" id="2819985"/>
    <lineage>
        <taxon>Bacteria</taxon>
        <taxon>Pseudomonadati</taxon>
        <taxon>Bacteroidota</taxon>
        <taxon>Flavobacteriia</taxon>
        <taxon>Flavobacteriales</taxon>
        <taxon>Flavobacteriaceae</taxon>
        <taxon>Gelidibacter</taxon>
    </lineage>
</organism>
<dbReference type="EMBL" id="JAGEVG010000025">
    <property type="protein sequence ID" value="MBO3099960.1"/>
    <property type="molecule type" value="Genomic_DNA"/>
</dbReference>
<keyword evidence="1" id="KW-1133">Transmembrane helix</keyword>
<proteinExistence type="predicted"/>
<sequence>MEQNKPTKKVKTIGIIVGAIAFAISYYGVQQFFKSDLELNLKKVATEFNKKGPQQIDQYTRLDSVSSIGKTNFIYHYTLIDIEKSEVNLDTANKYVRPSIIENIKTSPELKIYRDNNITMDYKYYDKNGDFVIDISVTPEIYKSE</sequence>
<keyword evidence="1" id="KW-0812">Transmembrane</keyword>
<name>A0ABS3SW57_9FLAO</name>
<dbReference type="RefSeq" id="WP_208235067.1">
    <property type="nucleotide sequence ID" value="NZ_JAGEVG010000025.1"/>
</dbReference>
<reference evidence="2 3" key="1">
    <citation type="submission" date="2021-03" db="EMBL/GenBank/DDBJ databases">
        <title>Gelidibacter sp. nov., isolated from costal sediment.</title>
        <authorList>
            <person name="Lun K.-Y."/>
        </authorList>
    </citation>
    <scope>NUCLEOTIDE SEQUENCE [LARGE SCALE GENOMIC DNA]</scope>
    <source>
        <strain evidence="2 3">DF109</strain>
    </source>
</reference>